<evidence type="ECO:0000313" key="1">
    <source>
        <dbReference type="EMBL" id="MBX59271.1"/>
    </source>
</evidence>
<reference evidence="1" key="1">
    <citation type="submission" date="2018-02" db="EMBL/GenBank/DDBJ databases">
        <title>Rhizophora mucronata_Transcriptome.</title>
        <authorList>
            <person name="Meera S.P."/>
            <person name="Sreeshan A."/>
            <person name="Augustine A."/>
        </authorList>
    </citation>
    <scope>NUCLEOTIDE SEQUENCE</scope>
    <source>
        <tissue evidence="1">Leaf</tissue>
    </source>
</reference>
<organism evidence="1">
    <name type="scientific">Rhizophora mucronata</name>
    <name type="common">Asiatic mangrove</name>
    <dbReference type="NCBI Taxonomy" id="61149"/>
    <lineage>
        <taxon>Eukaryota</taxon>
        <taxon>Viridiplantae</taxon>
        <taxon>Streptophyta</taxon>
        <taxon>Embryophyta</taxon>
        <taxon>Tracheophyta</taxon>
        <taxon>Spermatophyta</taxon>
        <taxon>Magnoliopsida</taxon>
        <taxon>eudicotyledons</taxon>
        <taxon>Gunneridae</taxon>
        <taxon>Pentapetalae</taxon>
        <taxon>rosids</taxon>
        <taxon>fabids</taxon>
        <taxon>Malpighiales</taxon>
        <taxon>Rhizophoraceae</taxon>
        <taxon>Rhizophora</taxon>
    </lineage>
</organism>
<dbReference type="EMBL" id="GGEC01078787">
    <property type="protein sequence ID" value="MBX59271.1"/>
    <property type="molecule type" value="Transcribed_RNA"/>
</dbReference>
<proteinExistence type="predicted"/>
<protein>
    <submittedName>
        <fullName evidence="1">Uncharacterized protein</fullName>
    </submittedName>
</protein>
<sequence>MKCGEEGSMREACCLSETGINFPDVQFISTECILQLDPFRNCICSI</sequence>
<name>A0A2P2PX37_RHIMU</name>
<dbReference type="AlphaFoldDB" id="A0A2P2PX37"/>
<accession>A0A2P2PX37</accession>